<sequence>MHCPECRSILISIAIAFMLLGSALLLSGMPGVFNLHAEASAGTHTEQSGTVSGALSVIDDSYFGPSIQTDLFSYFNFTNSSPVVNGRFVSFVIVPVSENTSGGGYGYGFQVINFKLDQRPFSNFSSTVFSQMTFLTGSPQALSSGVSGSVFYIYSNDMLLVIHNNPEAFFQFYSFGQPVYVSITLAGGIQPSSTFPAMDNTMNAFKGLTYSNEDFTGYLLSSSSSLNISSSGVSTLLRPSSSISSLQVASGLNSLDSAMVLLAQGLAKNTVSYFASASSVSGEYALEADYQTYGQSFVMSHLGHDLLSLTSNGFKRTNGTTEVFLLSNSILGASSRNAAIYLNGMQLRRQLPLSSIVMSSGPRHSSYNITDVGGYYIVAVYSAIPVSSLNISVLSGGPSLDYYLVTIAVPLIVSSAVILAAAMVLYRRKSRGNN</sequence>
<accession>A0A8J7YPD7</accession>
<organism evidence="2 3">
    <name type="scientific">Candidatus Sysuiplasma superficiale</name>
    <dbReference type="NCBI Taxonomy" id="2823368"/>
    <lineage>
        <taxon>Archaea</taxon>
        <taxon>Methanobacteriati</taxon>
        <taxon>Thermoplasmatota</taxon>
        <taxon>Thermoplasmata</taxon>
        <taxon>Candidatus Sysuiplasmatales</taxon>
        <taxon>Candidatus Sysuiplasmataceae</taxon>
        <taxon>Candidatus Sysuiplasma</taxon>
    </lineage>
</organism>
<dbReference type="EMBL" id="JAHEAC010000036">
    <property type="protein sequence ID" value="MBX8644070.1"/>
    <property type="molecule type" value="Genomic_DNA"/>
</dbReference>
<name>A0A8J7YPD7_9ARCH</name>
<evidence type="ECO:0000313" key="2">
    <source>
        <dbReference type="EMBL" id="MBX8644070.1"/>
    </source>
</evidence>
<dbReference type="AlphaFoldDB" id="A0A8J7YPD7"/>
<dbReference type="Proteomes" id="UP000750197">
    <property type="component" value="Unassembled WGS sequence"/>
</dbReference>
<evidence type="ECO:0000256" key="1">
    <source>
        <dbReference type="SAM" id="Phobius"/>
    </source>
</evidence>
<evidence type="ECO:0000313" key="3">
    <source>
        <dbReference type="Proteomes" id="UP000750197"/>
    </source>
</evidence>
<keyword evidence="1" id="KW-0472">Membrane</keyword>
<gene>
    <name evidence="2" type="ORF">KIY12_05020</name>
</gene>
<proteinExistence type="predicted"/>
<protein>
    <submittedName>
        <fullName evidence="2">Uncharacterized protein</fullName>
    </submittedName>
</protein>
<feature type="transmembrane region" description="Helical" evidence="1">
    <location>
        <begin position="6"/>
        <end position="26"/>
    </location>
</feature>
<reference evidence="2" key="1">
    <citation type="submission" date="2021-05" db="EMBL/GenBank/DDBJ databases">
        <title>Genomic insights into ecological role and evolution of a novel Thermoplasmata order Candidatus Sysuiplasmatales.</title>
        <authorList>
            <person name="Yuan Y."/>
        </authorList>
    </citation>
    <scope>NUCLEOTIDE SEQUENCE</scope>
    <source>
        <strain evidence="2">TUT19-bin139</strain>
    </source>
</reference>
<keyword evidence="1" id="KW-0812">Transmembrane</keyword>
<keyword evidence="1" id="KW-1133">Transmembrane helix</keyword>
<feature type="transmembrane region" description="Helical" evidence="1">
    <location>
        <begin position="373"/>
        <end position="396"/>
    </location>
</feature>
<comment type="caution">
    <text evidence="2">The sequence shown here is derived from an EMBL/GenBank/DDBJ whole genome shotgun (WGS) entry which is preliminary data.</text>
</comment>
<feature type="transmembrane region" description="Helical" evidence="1">
    <location>
        <begin position="402"/>
        <end position="426"/>
    </location>
</feature>